<comment type="caution">
    <text evidence="1">The sequence shown here is derived from an EMBL/GenBank/DDBJ whole genome shotgun (WGS) entry which is preliminary data.</text>
</comment>
<organism evidence="1 2">
    <name type="scientific">Pelagicoccus enzymogenes</name>
    <dbReference type="NCBI Taxonomy" id="2773457"/>
    <lineage>
        <taxon>Bacteria</taxon>
        <taxon>Pseudomonadati</taxon>
        <taxon>Verrucomicrobiota</taxon>
        <taxon>Opitutia</taxon>
        <taxon>Puniceicoccales</taxon>
        <taxon>Pelagicoccaceae</taxon>
        <taxon>Pelagicoccus</taxon>
    </lineage>
</organism>
<evidence type="ECO:0000313" key="1">
    <source>
        <dbReference type="EMBL" id="MBD5778222.1"/>
    </source>
</evidence>
<accession>A0A927F4X5</accession>
<sequence>MPAERLILAEAIVLKLTPTGEKFTQVRLLSPERGLLSVLKRNRSKANGAHIDLFDEGEAHLDFKSGENANNGFLTEFNVSKKRNGLGKSYAALQGASWLSGLLLANPMHEDELAEESFRLAARALDALSDGAPPQAVLLKTLFVFARDEGYPMVADWASKLSPALSQSVTTLLNTPLSQITLDKQEQQTAFASLSRYVEHNTHIRLPQT</sequence>
<name>A0A927F4X5_9BACT</name>
<dbReference type="AlphaFoldDB" id="A0A927F4X5"/>
<evidence type="ECO:0000313" key="2">
    <source>
        <dbReference type="Proteomes" id="UP000622317"/>
    </source>
</evidence>
<keyword evidence="2" id="KW-1185">Reference proteome</keyword>
<reference evidence="1" key="1">
    <citation type="submission" date="2020-09" db="EMBL/GenBank/DDBJ databases">
        <title>Pelagicoccus enzymogenes sp. nov. with an EPS production, isolated from marine sediment.</title>
        <authorList>
            <person name="Feng X."/>
        </authorList>
    </citation>
    <scope>NUCLEOTIDE SEQUENCE</scope>
    <source>
        <strain evidence="1">NFK12</strain>
    </source>
</reference>
<proteinExistence type="predicted"/>
<protein>
    <recommendedName>
        <fullName evidence="3">Recombination protein O</fullName>
    </recommendedName>
</protein>
<gene>
    <name evidence="1" type="ORF">IEN85_01780</name>
</gene>
<evidence type="ECO:0008006" key="3">
    <source>
        <dbReference type="Google" id="ProtNLM"/>
    </source>
</evidence>
<dbReference type="Proteomes" id="UP000622317">
    <property type="component" value="Unassembled WGS sequence"/>
</dbReference>
<dbReference type="RefSeq" id="WP_191615340.1">
    <property type="nucleotide sequence ID" value="NZ_JACYFG010000002.1"/>
</dbReference>
<dbReference type="EMBL" id="JACYFG010000002">
    <property type="protein sequence ID" value="MBD5778222.1"/>
    <property type="molecule type" value="Genomic_DNA"/>
</dbReference>